<proteinExistence type="predicted"/>
<protein>
    <submittedName>
        <fullName evidence="3">Anti-sigma regulatory factor</fullName>
    </submittedName>
</protein>
<dbReference type="InterPro" id="IPR050267">
    <property type="entry name" value="Anti-sigma-factor_SerPK"/>
</dbReference>
<dbReference type="SUPFAM" id="SSF55874">
    <property type="entry name" value="ATPase domain of HSP90 chaperone/DNA topoisomerase II/histidine kinase"/>
    <property type="match status" value="1"/>
</dbReference>
<sequence>MSQASAEPIRVPIRRDTDLTAVRQQVRALAQQTGFGLVQQTKLVTAASELARNTLLHGGGGSTEIRVVHGRTGQGLCVSFVDSGPGIPDVDTALTDGYSTAGGLGMGLSGSKRLVQEFEIQNLPEGGTRVTITSWADPYGRGAR</sequence>
<evidence type="ECO:0000313" key="3">
    <source>
        <dbReference type="EMBL" id="NKY97402.1"/>
    </source>
</evidence>
<evidence type="ECO:0000313" key="4">
    <source>
        <dbReference type="Proteomes" id="UP000553209"/>
    </source>
</evidence>
<dbReference type="Gene3D" id="3.30.565.10">
    <property type="entry name" value="Histidine kinase-like ATPase, C-terminal domain"/>
    <property type="match status" value="1"/>
</dbReference>
<accession>A0A7X6RPP4</accession>
<dbReference type="PANTHER" id="PTHR35526">
    <property type="entry name" value="ANTI-SIGMA-F FACTOR RSBW-RELATED"/>
    <property type="match status" value="1"/>
</dbReference>
<keyword evidence="1" id="KW-0723">Serine/threonine-protein kinase</keyword>
<evidence type="ECO:0000259" key="2">
    <source>
        <dbReference type="SMART" id="SM00387"/>
    </source>
</evidence>
<dbReference type="InterPro" id="IPR003594">
    <property type="entry name" value="HATPase_dom"/>
</dbReference>
<feature type="domain" description="Histidine kinase/HSP90-like ATPase" evidence="2">
    <location>
        <begin position="38"/>
        <end position="138"/>
    </location>
</feature>
<dbReference type="EMBL" id="JAAXPG010000005">
    <property type="protein sequence ID" value="NKY97402.1"/>
    <property type="molecule type" value="Genomic_DNA"/>
</dbReference>
<dbReference type="Proteomes" id="UP000553209">
    <property type="component" value="Unassembled WGS sequence"/>
</dbReference>
<gene>
    <name evidence="3" type="ORF">HGB44_06910</name>
</gene>
<dbReference type="SMART" id="SM00387">
    <property type="entry name" value="HATPase_c"/>
    <property type="match status" value="1"/>
</dbReference>
<name>A0A7X6RPP4_9ACTN</name>
<dbReference type="InterPro" id="IPR036890">
    <property type="entry name" value="HATPase_C_sf"/>
</dbReference>
<dbReference type="Pfam" id="PF02518">
    <property type="entry name" value="HATPase_c"/>
    <property type="match status" value="1"/>
</dbReference>
<dbReference type="AlphaFoldDB" id="A0A7X6RPP4"/>
<organism evidence="3 4">
    <name type="scientific">Nocardiopsis alborubida</name>
    <dbReference type="NCBI Taxonomy" id="146802"/>
    <lineage>
        <taxon>Bacteria</taxon>
        <taxon>Bacillati</taxon>
        <taxon>Actinomycetota</taxon>
        <taxon>Actinomycetes</taxon>
        <taxon>Streptosporangiales</taxon>
        <taxon>Nocardiopsidaceae</taxon>
        <taxon>Nocardiopsis</taxon>
    </lineage>
</organism>
<comment type="caution">
    <text evidence="3">The sequence shown here is derived from an EMBL/GenBank/DDBJ whole genome shotgun (WGS) entry which is preliminary data.</text>
</comment>
<dbReference type="GO" id="GO:0004674">
    <property type="term" value="F:protein serine/threonine kinase activity"/>
    <property type="evidence" value="ECO:0007669"/>
    <property type="project" value="UniProtKB-KW"/>
</dbReference>
<evidence type="ECO:0000256" key="1">
    <source>
        <dbReference type="ARBA" id="ARBA00022527"/>
    </source>
</evidence>
<keyword evidence="4" id="KW-1185">Reference proteome</keyword>
<dbReference type="RefSeq" id="WP_168443976.1">
    <property type="nucleotide sequence ID" value="NZ_JAAXPG010000005.1"/>
</dbReference>
<reference evidence="3 4" key="1">
    <citation type="submission" date="2020-04" db="EMBL/GenBank/DDBJ databases">
        <title>MicrobeNet Type strains.</title>
        <authorList>
            <person name="Nicholson A.C."/>
        </authorList>
    </citation>
    <scope>NUCLEOTIDE SEQUENCE [LARGE SCALE GENOMIC DNA]</scope>
    <source>
        <strain evidence="3 4">ATCC 23612</strain>
    </source>
</reference>
<keyword evidence="1" id="KW-0808">Transferase</keyword>
<dbReference type="CDD" id="cd16934">
    <property type="entry name" value="HATPase_RsbT-like"/>
    <property type="match status" value="1"/>
</dbReference>
<dbReference type="PANTHER" id="PTHR35526:SF3">
    <property type="entry name" value="ANTI-SIGMA-F FACTOR RSBW"/>
    <property type="match status" value="1"/>
</dbReference>
<keyword evidence="1" id="KW-0418">Kinase</keyword>